<comment type="caution">
    <text evidence="2">The sequence shown here is derived from an EMBL/GenBank/DDBJ whole genome shotgun (WGS) entry which is preliminary data.</text>
</comment>
<dbReference type="Proteomes" id="UP000654075">
    <property type="component" value="Unassembled WGS sequence"/>
</dbReference>
<dbReference type="Proteomes" id="UP000626109">
    <property type="component" value="Unassembled WGS sequence"/>
</dbReference>
<evidence type="ECO:0000313" key="2">
    <source>
        <dbReference type="EMBL" id="CAE8623718.1"/>
    </source>
</evidence>
<accession>A0A813GBX4</accession>
<keyword evidence="1" id="KW-0812">Transmembrane</keyword>
<protein>
    <submittedName>
        <fullName evidence="2">Uncharacterized protein</fullName>
    </submittedName>
</protein>
<dbReference type="EMBL" id="CAJNNW010037499">
    <property type="protein sequence ID" value="CAE8742362.1"/>
    <property type="molecule type" value="Genomic_DNA"/>
</dbReference>
<keyword evidence="1" id="KW-1133">Transmembrane helix</keyword>
<dbReference type="EMBL" id="CAJNNV010028224">
    <property type="protein sequence ID" value="CAE8623718.1"/>
    <property type="molecule type" value="Genomic_DNA"/>
</dbReference>
<feature type="transmembrane region" description="Helical" evidence="1">
    <location>
        <begin position="56"/>
        <end position="84"/>
    </location>
</feature>
<organism evidence="2 4">
    <name type="scientific">Polarella glacialis</name>
    <name type="common">Dinoflagellate</name>
    <dbReference type="NCBI Taxonomy" id="89957"/>
    <lineage>
        <taxon>Eukaryota</taxon>
        <taxon>Sar</taxon>
        <taxon>Alveolata</taxon>
        <taxon>Dinophyceae</taxon>
        <taxon>Suessiales</taxon>
        <taxon>Suessiaceae</taxon>
        <taxon>Polarella</taxon>
    </lineage>
</organism>
<evidence type="ECO:0000256" key="1">
    <source>
        <dbReference type="SAM" id="Phobius"/>
    </source>
</evidence>
<evidence type="ECO:0000313" key="4">
    <source>
        <dbReference type="Proteomes" id="UP000654075"/>
    </source>
</evidence>
<dbReference type="AlphaFoldDB" id="A0A813GBX4"/>
<sequence length="132" mass="14931">MTSYLGYLSFFDDCQRSFDDYQPSLRKLFKAGRATHVSKTHTHTAERCRKHILMSALVFVPWHVVVVVVDAVVVVVVIVVVVVVGKCAQSCNLHLGFRAAARFQLKWQMVLGKMACMLLCSTFESLNLVRRV</sequence>
<name>A0A813GBX4_POLGL</name>
<evidence type="ECO:0000313" key="3">
    <source>
        <dbReference type="EMBL" id="CAE8742362.1"/>
    </source>
</evidence>
<gene>
    <name evidence="2" type="ORF">PGLA1383_LOCUS40955</name>
    <name evidence="3" type="ORF">PGLA2088_LOCUS50938</name>
</gene>
<keyword evidence="4" id="KW-1185">Reference proteome</keyword>
<reference evidence="2" key="1">
    <citation type="submission" date="2021-02" db="EMBL/GenBank/DDBJ databases">
        <authorList>
            <person name="Dougan E. K."/>
            <person name="Rhodes N."/>
            <person name="Thang M."/>
            <person name="Chan C."/>
        </authorList>
    </citation>
    <scope>NUCLEOTIDE SEQUENCE</scope>
</reference>
<proteinExistence type="predicted"/>
<keyword evidence="1" id="KW-0472">Membrane</keyword>